<gene>
    <name evidence="2" type="ORF">GCM10007964_16550</name>
</gene>
<organism evidence="2 3">
    <name type="scientific">Sphaerisporangium melleum</name>
    <dbReference type="NCBI Taxonomy" id="321316"/>
    <lineage>
        <taxon>Bacteria</taxon>
        <taxon>Bacillati</taxon>
        <taxon>Actinomycetota</taxon>
        <taxon>Actinomycetes</taxon>
        <taxon>Streptosporangiales</taxon>
        <taxon>Streptosporangiaceae</taxon>
        <taxon>Sphaerisporangium</taxon>
    </lineage>
</organism>
<name>A0A917QY33_9ACTN</name>
<accession>A0A917QY33</accession>
<feature type="region of interest" description="Disordered" evidence="1">
    <location>
        <begin position="234"/>
        <end position="339"/>
    </location>
</feature>
<evidence type="ECO:0000313" key="3">
    <source>
        <dbReference type="Proteomes" id="UP000645217"/>
    </source>
</evidence>
<sequence length="339" mass="36017">MLPQRLAQRERLVVDQRIAGLALQVRLHPIPRGPSVHRDTELPLVRAHVLGGRVRVTVVDGHLEAEAGRHQAPDVLTREGQSLHGLGVHRDTEMAPLPVRPPDDPFQGEAERLGQRRMRAPQVGGVPGARGEVQRVPELVQKRGVMPQCRARCGGHPHVGRRRDRRAERRAGLAGPCDVVHEDAFQASAEAPLSYGGADTGERAAGALGQDGTRGDQAGVSHGRGGVPVACPPAVPAPEERGPRGVQPVPGVDDEPVHLRVQCPHEGGVRREPQLGPRLGVRVEPSPPALAQPLADVRQRHPDLGTPPVVGDGPREGDQLAVGERPAADLGGDGALEQP</sequence>
<keyword evidence="3" id="KW-1185">Reference proteome</keyword>
<reference evidence="2" key="1">
    <citation type="journal article" date="2014" name="Int. J. Syst. Evol. Microbiol.">
        <title>Complete genome sequence of Corynebacterium casei LMG S-19264T (=DSM 44701T), isolated from a smear-ripened cheese.</title>
        <authorList>
            <consortium name="US DOE Joint Genome Institute (JGI-PGF)"/>
            <person name="Walter F."/>
            <person name="Albersmeier A."/>
            <person name="Kalinowski J."/>
            <person name="Ruckert C."/>
        </authorList>
    </citation>
    <scope>NUCLEOTIDE SEQUENCE</scope>
    <source>
        <strain evidence="2">JCM 13064</strain>
    </source>
</reference>
<evidence type="ECO:0000313" key="2">
    <source>
        <dbReference type="EMBL" id="GGK74419.1"/>
    </source>
</evidence>
<dbReference type="Proteomes" id="UP000645217">
    <property type="component" value="Unassembled WGS sequence"/>
</dbReference>
<dbReference type="AlphaFoldDB" id="A0A917QY33"/>
<dbReference type="EMBL" id="BMNT01000007">
    <property type="protein sequence ID" value="GGK74419.1"/>
    <property type="molecule type" value="Genomic_DNA"/>
</dbReference>
<protein>
    <submittedName>
        <fullName evidence="2">Uncharacterized protein</fullName>
    </submittedName>
</protein>
<proteinExistence type="predicted"/>
<reference evidence="2" key="2">
    <citation type="submission" date="2020-09" db="EMBL/GenBank/DDBJ databases">
        <authorList>
            <person name="Sun Q."/>
            <person name="Ohkuma M."/>
        </authorList>
    </citation>
    <scope>NUCLEOTIDE SEQUENCE</scope>
    <source>
        <strain evidence="2">JCM 13064</strain>
    </source>
</reference>
<comment type="caution">
    <text evidence="2">The sequence shown here is derived from an EMBL/GenBank/DDBJ whole genome shotgun (WGS) entry which is preliminary data.</text>
</comment>
<evidence type="ECO:0000256" key="1">
    <source>
        <dbReference type="SAM" id="MobiDB-lite"/>
    </source>
</evidence>